<accession>A0A1Q5Q1K4</accession>
<dbReference type="GO" id="GO:0005886">
    <property type="term" value="C:plasma membrane"/>
    <property type="evidence" value="ECO:0007669"/>
    <property type="project" value="UniProtKB-SubCell"/>
</dbReference>
<dbReference type="EMBL" id="MQVR01000053">
    <property type="protein sequence ID" value="OKL53572.1"/>
    <property type="molecule type" value="Genomic_DNA"/>
</dbReference>
<reference evidence="9" key="1">
    <citation type="submission" date="2016-12" db="EMBL/GenBank/DDBJ databases">
        <authorList>
            <person name="Meng X."/>
        </authorList>
    </citation>
    <scope>NUCLEOTIDE SEQUENCE [LARGE SCALE GENOMIC DNA]</scope>
    <source>
        <strain evidence="9">DSM 19116</strain>
    </source>
</reference>
<keyword evidence="4 5" id="KW-0472">Membrane</keyword>
<keyword evidence="9" id="KW-1185">Reference proteome</keyword>
<dbReference type="STRING" id="208480.SAMN02910418_01351"/>
<evidence type="ECO:0000256" key="2">
    <source>
        <dbReference type="ARBA" id="ARBA00022692"/>
    </source>
</evidence>
<dbReference type="Gene3D" id="3.40.50.300">
    <property type="entry name" value="P-loop containing nucleotide triphosphate hydrolases"/>
    <property type="match status" value="2"/>
</dbReference>
<dbReference type="GO" id="GO:0015421">
    <property type="term" value="F:ABC-type oligopeptide transporter activity"/>
    <property type="evidence" value="ECO:0007669"/>
    <property type="project" value="TreeGrafter"/>
</dbReference>
<dbReference type="Gene3D" id="1.20.1560.10">
    <property type="entry name" value="ABC transporter type 1, transmembrane domain"/>
    <property type="match status" value="1"/>
</dbReference>
<dbReference type="RefSeq" id="WP_073716983.1">
    <property type="nucleotide sequence ID" value="NZ_MQVR01000053.1"/>
</dbReference>
<evidence type="ECO:0000256" key="5">
    <source>
        <dbReference type="SAM" id="Phobius"/>
    </source>
</evidence>
<organism evidence="8 9">
    <name type="scientific">Bowdeniella nasicola</name>
    <dbReference type="NCBI Taxonomy" id="208480"/>
    <lineage>
        <taxon>Bacteria</taxon>
        <taxon>Bacillati</taxon>
        <taxon>Actinomycetota</taxon>
        <taxon>Actinomycetes</taxon>
        <taxon>Actinomycetales</taxon>
        <taxon>Actinomycetaceae</taxon>
        <taxon>Bowdeniella</taxon>
    </lineage>
</organism>
<evidence type="ECO:0000259" key="6">
    <source>
        <dbReference type="PROSITE" id="PS50893"/>
    </source>
</evidence>
<dbReference type="InterPro" id="IPR011527">
    <property type="entry name" value="ABC1_TM_dom"/>
</dbReference>
<evidence type="ECO:0008006" key="10">
    <source>
        <dbReference type="Google" id="ProtNLM"/>
    </source>
</evidence>
<feature type="domain" description="ABC transmembrane type-1" evidence="7">
    <location>
        <begin position="1"/>
        <end position="200"/>
    </location>
</feature>
<comment type="caution">
    <text evidence="8">The sequence shown here is derived from an EMBL/GenBank/DDBJ whole genome shotgun (WGS) entry which is preliminary data.</text>
</comment>
<dbReference type="InterPro" id="IPR003439">
    <property type="entry name" value="ABC_transporter-like_ATP-bd"/>
</dbReference>
<evidence type="ECO:0000313" key="8">
    <source>
        <dbReference type="EMBL" id="OKL53572.1"/>
    </source>
</evidence>
<dbReference type="InterPro" id="IPR039421">
    <property type="entry name" value="Type_1_exporter"/>
</dbReference>
<feature type="transmembrane region" description="Helical" evidence="5">
    <location>
        <begin position="140"/>
        <end position="159"/>
    </location>
</feature>
<dbReference type="SUPFAM" id="SSF52540">
    <property type="entry name" value="P-loop containing nucleoside triphosphate hydrolases"/>
    <property type="match status" value="1"/>
</dbReference>
<name>A0A1Q5Q1K4_9ACTO</name>
<dbReference type="InterPro" id="IPR036640">
    <property type="entry name" value="ABC1_TM_sf"/>
</dbReference>
<evidence type="ECO:0000256" key="1">
    <source>
        <dbReference type="ARBA" id="ARBA00004651"/>
    </source>
</evidence>
<comment type="subcellular location">
    <subcellularLocation>
        <location evidence="1">Cell membrane</location>
        <topology evidence="1">Multi-pass membrane protein</topology>
    </subcellularLocation>
</comment>
<dbReference type="AlphaFoldDB" id="A0A1Q5Q1K4"/>
<evidence type="ECO:0000313" key="9">
    <source>
        <dbReference type="Proteomes" id="UP000185628"/>
    </source>
</evidence>
<dbReference type="PANTHER" id="PTHR43394:SF1">
    <property type="entry name" value="ATP-BINDING CASSETTE SUB-FAMILY B MEMBER 10, MITOCHONDRIAL"/>
    <property type="match status" value="1"/>
</dbReference>
<proteinExistence type="predicted"/>
<protein>
    <recommendedName>
        <fullName evidence="10">ABC transporter</fullName>
    </recommendedName>
</protein>
<dbReference type="CDD" id="cd18550">
    <property type="entry name" value="ABC_6TM_exporter_like"/>
    <property type="match status" value="1"/>
</dbReference>
<dbReference type="GO" id="GO:0090374">
    <property type="term" value="P:oligopeptide export from mitochondrion"/>
    <property type="evidence" value="ECO:0007669"/>
    <property type="project" value="TreeGrafter"/>
</dbReference>
<sequence>MSFFTASRTGNLVSRLNTDVMGAQQAFTSALAGVVSNTETLVVVLATMLALSWQITLLALVLVPIVLLPARCVGRRLAQLRRRGMELNAELGNRMTERFNVAGALLVKLFGTAAVEDAEYAKRAAAVRDIGVKQAMTARVFFASLAAMGSLATALVYGAGGLMAIAGSVSVGTLVAFAALLTRLYGPLTSLSNVQVEIMSALVSFDRVFEILDLTPAVAEPAVPAALPAGPLDVELDGVTFAYPRTSEVSLLSLTSADAADSGARAADDVEGSARPVIADVSLTVPAGSMLALVGPSGAGKTTLTALLARLYDPQAGTVRLGGIDVRDLAADDLHAALDVVTQDAHLFHESVRDNLAYAAPDASDAEATAHLDSASEAAVQRALDEAMSGRTSVVIAHRLSTVQAADEIAVIEEGRVSERGTHPELLARGGVYAHLYHTQFANRAGAH</sequence>
<feature type="transmembrane region" description="Helical" evidence="5">
    <location>
        <begin position="51"/>
        <end position="73"/>
    </location>
</feature>
<evidence type="ECO:0000256" key="3">
    <source>
        <dbReference type="ARBA" id="ARBA00022989"/>
    </source>
</evidence>
<keyword evidence="3 5" id="KW-1133">Transmembrane helix</keyword>
<keyword evidence="2 5" id="KW-0812">Transmembrane</keyword>
<dbReference type="GO" id="GO:0005524">
    <property type="term" value="F:ATP binding"/>
    <property type="evidence" value="ECO:0007669"/>
    <property type="project" value="InterPro"/>
</dbReference>
<dbReference type="GO" id="GO:0016887">
    <property type="term" value="F:ATP hydrolysis activity"/>
    <property type="evidence" value="ECO:0007669"/>
    <property type="project" value="InterPro"/>
</dbReference>
<feature type="transmembrane region" description="Helical" evidence="5">
    <location>
        <begin position="165"/>
        <end position="185"/>
    </location>
</feature>
<dbReference type="SUPFAM" id="SSF90123">
    <property type="entry name" value="ABC transporter transmembrane region"/>
    <property type="match status" value="1"/>
</dbReference>
<dbReference type="Proteomes" id="UP000185628">
    <property type="component" value="Unassembled WGS sequence"/>
</dbReference>
<evidence type="ECO:0000259" key="7">
    <source>
        <dbReference type="PROSITE" id="PS50929"/>
    </source>
</evidence>
<dbReference type="Pfam" id="PF00005">
    <property type="entry name" value="ABC_tran"/>
    <property type="match status" value="1"/>
</dbReference>
<dbReference type="Pfam" id="PF00664">
    <property type="entry name" value="ABC_membrane"/>
    <property type="match status" value="1"/>
</dbReference>
<feature type="domain" description="ABC transporter" evidence="6">
    <location>
        <begin position="249"/>
        <end position="439"/>
    </location>
</feature>
<evidence type="ECO:0000256" key="4">
    <source>
        <dbReference type="ARBA" id="ARBA00023136"/>
    </source>
</evidence>
<dbReference type="InterPro" id="IPR027417">
    <property type="entry name" value="P-loop_NTPase"/>
</dbReference>
<dbReference type="PROSITE" id="PS50893">
    <property type="entry name" value="ABC_TRANSPORTER_2"/>
    <property type="match status" value="1"/>
</dbReference>
<dbReference type="PROSITE" id="PS50929">
    <property type="entry name" value="ABC_TM1F"/>
    <property type="match status" value="1"/>
</dbReference>
<gene>
    <name evidence="8" type="ORF">BSZ39_08865</name>
</gene>
<dbReference type="PANTHER" id="PTHR43394">
    <property type="entry name" value="ATP-DEPENDENT PERMEASE MDL1, MITOCHONDRIAL"/>
    <property type="match status" value="1"/>
</dbReference>